<dbReference type="EMBL" id="JBHTIU010000022">
    <property type="protein sequence ID" value="MFD0868734.1"/>
    <property type="molecule type" value="Genomic_DNA"/>
</dbReference>
<accession>A0ABW3D7Q3</accession>
<dbReference type="InterPro" id="IPR025394">
    <property type="entry name" value="DUF4127"/>
</dbReference>
<evidence type="ECO:0000313" key="2">
    <source>
        <dbReference type="Proteomes" id="UP001597120"/>
    </source>
</evidence>
<name>A0ABW3D7Q3_9BACL</name>
<dbReference type="Proteomes" id="UP001597120">
    <property type="component" value="Unassembled WGS sequence"/>
</dbReference>
<dbReference type="Pfam" id="PF13552">
    <property type="entry name" value="DUF4127"/>
    <property type="match status" value="1"/>
</dbReference>
<organism evidence="1 2">
    <name type="scientific">Paenibacillus residui</name>
    <dbReference type="NCBI Taxonomy" id="629724"/>
    <lineage>
        <taxon>Bacteria</taxon>
        <taxon>Bacillati</taxon>
        <taxon>Bacillota</taxon>
        <taxon>Bacilli</taxon>
        <taxon>Bacillales</taxon>
        <taxon>Paenibacillaceae</taxon>
        <taxon>Paenibacillus</taxon>
    </lineage>
</organism>
<comment type="caution">
    <text evidence="1">The sequence shown here is derived from an EMBL/GenBank/DDBJ whole genome shotgun (WGS) entry which is preliminary data.</text>
</comment>
<gene>
    <name evidence="1" type="ORF">ACFQ03_06195</name>
</gene>
<sequence length="518" mass="59737">MNRIVLLPLDERPCNVDYPEQLARLGGLPLSVPPFSMLGDKKRPADCDQLAQWLKQEAEQADSLILSIDMLVYGGIVPSRLHHYSPEQCQERIDLLRELKLSRPNLKIYAFNLIMRTPAASSNDEEPDYYAEYGSSIFRYSWLKDKQEREELDAEEQQEWEELLRKIPEEVLTEHLHRRSVNSYVNEYSIRLAEEGIIDFLIIPLDDNAHYGFSAMEQRRLLFLTEELGLMDRVFLYPGADEIGCTLVARVFCETMDYHPEIFVRYSSTQGPFVIPRYEDRSLNESIKSHITAGGAFMADSSHEADLVLMVHSPPVGQKDAAESSRAFRDRHRSYFSEVHFNEFIQAMRNYTSKGKTVALADVANSNGSDHTFMKMVSRSGLLPKLAGYSAWNTSGNTLGTVIAHGIIESYYRRPGLRQDEDRLHLSREFYLLRLIEDWGYQALVRSDITKNVLPGLGANYFDVAHVYDTVTATVWQKLTEFVETYLQDLQPERIHLEQVEMPWKRMFEVGLKVKLDR</sequence>
<proteinExistence type="predicted"/>
<dbReference type="RefSeq" id="WP_379286822.1">
    <property type="nucleotide sequence ID" value="NZ_JBHTIU010000022.1"/>
</dbReference>
<evidence type="ECO:0000313" key="1">
    <source>
        <dbReference type="EMBL" id="MFD0868734.1"/>
    </source>
</evidence>
<keyword evidence="2" id="KW-1185">Reference proteome</keyword>
<reference evidence="2" key="1">
    <citation type="journal article" date="2019" name="Int. J. Syst. Evol. Microbiol.">
        <title>The Global Catalogue of Microorganisms (GCM) 10K type strain sequencing project: providing services to taxonomists for standard genome sequencing and annotation.</title>
        <authorList>
            <consortium name="The Broad Institute Genomics Platform"/>
            <consortium name="The Broad Institute Genome Sequencing Center for Infectious Disease"/>
            <person name="Wu L."/>
            <person name="Ma J."/>
        </authorList>
    </citation>
    <scope>NUCLEOTIDE SEQUENCE [LARGE SCALE GENOMIC DNA]</scope>
    <source>
        <strain evidence="2">CCUG 57263</strain>
    </source>
</reference>
<protein>
    <submittedName>
        <fullName evidence="1">DUF4127 family protein</fullName>
    </submittedName>
</protein>